<dbReference type="AlphaFoldDB" id="A0A0A9WAL2"/>
<feature type="compositionally biased region" description="Basic and acidic residues" evidence="1">
    <location>
        <begin position="136"/>
        <end position="147"/>
    </location>
</feature>
<protein>
    <recommendedName>
        <fullName evidence="2">DUF4774 domain-containing protein</fullName>
    </recommendedName>
</protein>
<organism evidence="3">
    <name type="scientific">Lygus hesperus</name>
    <name type="common">Western plant bug</name>
    <dbReference type="NCBI Taxonomy" id="30085"/>
    <lineage>
        <taxon>Eukaryota</taxon>
        <taxon>Metazoa</taxon>
        <taxon>Ecdysozoa</taxon>
        <taxon>Arthropoda</taxon>
        <taxon>Hexapoda</taxon>
        <taxon>Insecta</taxon>
        <taxon>Pterygota</taxon>
        <taxon>Neoptera</taxon>
        <taxon>Paraneoptera</taxon>
        <taxon>Hemiptera</taxon>
        <taxon>Heteroptera</taxon>
        <taxon>Panheteroptera</taxon>
        <taxon>Cimicomorpha</taxon>
        <taxon>Miridae</taxon>
        <taxon>Mirini</taxon>
        <taxon>Lygus</taxon>
    </lineage>
</organism>
<dbReference type="Pfam" id="PF15999">
    <property type="entry name" value="DUF4774"/>
    <property type="match status" value="1"/>
</dbReference>
<proteinExistence type="predicted"/>
<dbReference type="EMBL" id="GBHO01039158">
    <property type="protein sequence ID" value="JAG04446.1"/>
    <property type="molecule type" value="Transcribed_RNA"/>
</dbReference>
<feature type="region of interest" description="Disordered" evidence="1">
    <location>
        <begin position="283"/>
        <end position="318"/>
    </location>
</feature>
<feature type="compositionally biased region" description="Low complexity" evidence="1">
    <location>
        <begin position="283"/>
        <end position="306"/>
    </location>
</feature>
<gene>
    <name evidence="3" type="ORF">CM83_42330</name>
</gene>
<feature type="region of interest" description="Disordered" evidence="1">
    <location>
        <begin position="120"/>
        <end position="166"/>
    </location>
</feature>
<evidence type="ECO:0000313" key="3">
    <source>
        <dbReference type="EMBL" id="JAG04446.1"/>
    </source>
</evidence>
<name>A0A0A9WAL2_LYGHE</name>
<accession>A0A0A9WAL2</accession>
<evidence type="ECO:0000256" key="1">
    <source>
        <dbReference type="SAM" id="MobiDB-lite"/>
    </source>
</evidence>
<evidence type="ECO:0000259" key="2">
    <source>
        <dbReference type="Pfam" id="PF15999"/>
    </source>
</evidence>
<reference evidence="3" key="2">
    <citation type="submission" date="2014-07" db="EMBL/GenBank/DDBJ databases">
        <authorList>
            <person name="Hull J."/>
        </authorList>
    </citation>
    <scope>NUCLEOTIDE SEQUENCE</scope>
</reference>
<dbReference type="InterPro" id="IPR031942">
    <property type="entry name" value="DUF4774"/>
</dbReference>
<sequence>FYFRQGDSMYSQVAILLGLVCTSLAFPRTYQEQRQIYYQQPLPVPYGAYQLPQQLQQQQQQPSIFQVPASTSFLPNNVPGLRYGAQQIVYVVPGGNQLLFEEGSTGGQGNSPYLESFMNFLNGHLPSRPGAQAPEKPVEKPAEEKPAENSVNASQEQEASAEEVTPPVEVLKPQAESGPAQLQQLPAQQPIQLAPLPPQHIAQLPTAQDQQILQQQLLQQRYYQPYLLNQPQQLNQALYGRPALAAPTANYLLNYRAYPLSDKKPGSSAIAFQKLLQKNAEAAAAGSSNNTAEGESAENDSSSSEEMGPSIAQAKPQAVSVAGPGGVAAAAPVGTAIVGPGGMALSAPTATAVAGTKPKPSDKTKNGYLRTNLYPF</sequence>
<feature type="non-terminal residue" evidence="3">
    <location>
        <position position="1"/>
    </location>
</feature>
<feature type="region of interest" description="Disordered" evidence="1">
    <location>
        <begin position="349"/>
        <end position="371"/>
    </location>
</feature>
<feature type="domain" description="DUF4774" evidence="2">
    <location>
        <begin position="312"/>
        <end position="356"/>
    </location>
</feature>
<reference evidence="3" key="1">
    <citation type="journal article" date="2014" name="PLoS ONE">
        <title>Transcriptome-Based Identification of ABC Transporters in the Western Tarnished Plant Bug Lygus hesperus.</title>
        <authorList>
            <person name="Hull J.J."/>
            <person name="Chaney K."/>
            <person name="Geib S.M."/>
            <person name="Fabrick J.A."/>
            <person name="Brent C.S."/>
            <person name="Walsh D."/>
            <person name="Lavine L.C."/>
        </authorList>
    </citation>
    <scope>NUCLEOTIDE SEQUENCE</scope>
</reference>